<reference evidence="1 2" key="1">
    <citation type="submission" date="2019-06" db="EMBL/GenBank/DDBJ databases">
        <authorList>
            <person name="Kincaid V.D."/>
            <person name="Fuller A."/>
            <person name="Hodges K."/>
            <person name="Bansal M."/>
            <person name="Essig J."/>
            <person name="Johnson A."/>
        </authorList>
    </citation>
    <scope>NUCLEOTIDE SEQUENCE [LARGE SCALE GENOMIC DNA]</scope>
</reference>
<dbReference type="Proteomes" id="UP000320799">
    <property type="component" value="Segment"/>
</dbReference>
<protein>
    <submittedName>
        <fullName evidence="1">Uncharacterized protein</fullName>
    </submittedName>
</protein>
<dbReference type="GeneID" id="56136154"/>
<sequence length="103" mass="12135">MYDSFLKRIWLGIADKEHYDESMIPNLQEYLEAKLQEALDWEYSYIKDFYVKCEIKTALYVTIGLQFYKEAHITFLDASGYRDLQMLPANCSITRQGMQCPAT</sequence>
<name>A0A514CT96_9CAUD</name>
<accession>A0A514CT96</accession>
<dbReference type="EMBL" id="MN094788">
    <property type="protein sequence ID" value="QDH83718.1"/>
    <property type="molecule type" value="Genomic_DNA"/>
</dbReference>
<organism evidence="1 2">
    <name type="scientific">Achromobacter phage Motura</name>
    <dbReference type="NCBI Taxonomy" id="2591403"/>
    <lineage>
        <taxon>Viruses</taxon>
        <taxon>Duplodnaviria</taxon>
        <taxon>Heunggongvirae</taxon>
        <taxon>Uroviricota</taxon>
        <taxon>Caudoviricetes</taxon>
        <taxon>Moturavirus</taxon>
        <taxon>Moturavirus motura</taxon>
    </lineage>
</organism>
<keyword evidence="2" id="KW-1185">Reference proteome</keyword>
<evidence type="ECO:0000313" key="2">
    <source>
        <dbReference type="Proteomes" id="UP000320799"/>
    </source>
</evidence>
<dbReference type="RefSeq" id="YP_009903878.1">
    <property type="nucleotide sequence ID" value="NC_049849.1"/>
</dbReference>
<dbReference type="KEGG" id="vg:56136154"/>
<evidence type="ECO:0000313" key="1">
    <source>
        <dbReference type="EMBL" id="QDH83718.1"/>
    </source>
</evidence>
<proteinExistence type="predicted"/>